<dbReference type="CDD" id="cd00130">
    <property type="entry name" value="PAS"/>
    <property type="match status" value="1"/>
</dbReference>
<dbReference type="SMART" id="SM00091">
    <property type="entry name" value="PAS"/>
    <property type="match status" value="1"/>
</dbReference>
<evidence type="ECO:0000256" key="1">
    <source>
        <dbReference type="ARBA" id="ARBA00000085"/>
    </source>
</evidence>
<dbReference type="SUPFAM" id="SSF55874">
    <property type="entry name" value="ATPase domain of HSP90 chaperone/DNA topoisomerase II/histidine kinase"/>
    <property type="match status" value="1"/>
</dbReference>
<dbReference type="SUPFAM" id="SSF55785">
    <property type="entry name" value="PYP-like sensor domain (PAS domain)"/>
    <property type="match status" value="1"/>
</dbReference>
<dbReference type="PANTHER" id="PTHR43065">
    <property type="entry name" value="SENSOR HISTIDINE KINASE"/>
    <property type="match status" value="1"/>
</dbReference>
<feature type="domain" description="Histidine kinase" evidence="9">
    <location>
        <begin position="470"/>
        <end position="674"/>
    </location>
</feature>
<dbReference type="SMART" id="SM00388">
    <property type="entry name" value="HisKA"/>
    <property type="match status" value="1"/>
</dbReference>
<keyword evidence="6" id="KW-0418">Kinase</keyword>
<evidence type="ECO:0000256" key="7">
    <source>
        <dbReference type="ARBA" id="ARBA00022840"/>
    </source>
</evidence>
<reference evidence="11 12" key="2">
    <citation type="journal article" date="2010" name="J. Bacteriol.">
        <title>Genome sequence of the polysaccharide-degrading, thermophilic anaerobe Spirochaeta thermophila DSM 6192.</title>
        <authorList>
            <person name="Angelov A."/>
            <person name="Liebl S."/>
            <person name="Ballschmiter M."/>
            <person name="Bomeke M."/>
            <person name="Lehmann R."/>
            <person name="Liesegang H."/>
            <person name="Daniel R."/>
            <person name="Liebl W."/>
        </authorList>
    </citation>
    <scope>NUCLEOTIDE SEQUENCE [LARGE SCALE GENOMIC DNA]</scope>
    <source>
        <strain evidence="12">ATCC 49972 / DSM 6192 / RI 19.B1</strain>
    </source>
</reference>
<evidence type="ECO:0000256" key="5">
    <source>
        <dbReference type="ARBA" id="ARBA00022741"/>
    </source>
</evidence>
<dbReference type="GO" id="GO:0005524">
    <property type="term" value="F:ATP binding"/>
    <property type="evidence" value="ECO:0007669"/>
    <property type="project" value="UniProtKB-KW"/>
</dbReference>
<keyword evidence="8" id="KW-0902">Two-component regulatory system</keyword>
<comment type="catalytic activity">
    <reaction evidence="1">
        <text>ATP + protein L-histidine = ADP + protein N-phospho-L-histidine.</text>
        <dbReference type="EC" id="2.7.13.3"/>
    </reaction>
</comment>
<dbReference type="Proteomes" id="UP000001296">
    <property type="component" value="Chromosome"/>
</dbReference>
<evidence type="ECO:0000259" key="9">
    <source>
        <dbReference type="PROSITE" id="PS50109"/>
    </source>
</evidence>
<dbReference type="SMART" id="SM00387">
    <property type="entry name" value="HATPase_c"/>
    <property type="match status" value="1"/>
</dbReference>
<dbReference type="InterPro" id="IPR003661">
    <property type="entry name" value="HisK_dim/P_dom"/>
</dbReference>
<dbReference type="RefSeq" id="WP_013313508.1">
    <property type="nucleotide sequence ID" value="NC_014484.1"/>
</dbReference>
<dbReference type="InterPro" id="IPR036097">
    <property type="entry name" value="HisK_dim/P_sf"/>
</dbReference>
<dbReference type="Gene3D" id="3.30.450.20">
    <property type="entry name" value="PAS domain"/>
    <property type="match status" value="1"/>
</dbReference>
<dbReference type="InterPro" id="IPR005467">
    <property type="entry name" value="His_kinase_dom"/>
</dbReference>
<dbReference type="Gene3D" id="1.10.287.130">
    <property type="match status" value="1"/>
</dbReference>
<dbReference type="Pfam" id="PF02518">
    <property type="entry name" value="HATPase_c"/>
    <property type="match status" value="1"/>
</dbReference>
<dbReference type="PROSITE" id="PS50109">
    <property type="entry name" value="HIS_KIN"/>
    <property type="match status" value="1"/>
</dbReference>
<dbReference type="EMBL" id="CP001698">
    <property type="protein sequence ID" value="ADN01667.1"/>
    <property type="molecule type" value="Genomic_DNA"/>
</dbReference>
<dbReference type="InterPro" id="IPR035965">
    <property type="entry name" value="PAS-like_dom_sf"/>
</dbReference>
<dbReference type="Gene3D" id="3.30.565.10">
    <property type="entry name" value="Histidine kinase-like ATPase, C-terminal domain"/>
    <property type="match status" value="1"/>
</dbReference>
<keyword evidence="3" id="KW-0597">Phosphoprotein</keyword>
<evidence type="ECO:0000256" key="8">
    <source>
        <dbReference type="ARBA" id="ARBA00023012"/>
    </source>
</evidence>
<accession>E0RRG6</accession>
<evidence type="ECO:0000313" key="11">
    <source>
        <dbReference type="EMBL" id="ADN01667.1"/>
    </source>
</evidence>
<dbReference type="EC" id="2.7.13.3" evidence="2"/>
<dbReference type="AlphaFoldDB" id="E0RRG6"/>
<keyword evidence="5" id="KW-0547">Nucleotide-binding</keyword>
<gene>
    <name evidence="11" type="primary">zraS</name>
    <name evidence="11" type="ordered locus">STHERM_c07090</name>
</gene>
<proteinExistence type="predicted"/>
<dbReference type="InterPro" id="IPR036890">
    <property type="entry name" value="HATPase_C_sf"/>
</dbReference>
<sequence>MKLRTKLILVFSSLLVLHTALNTAFVLLFYSERLRRTEEEILTGTWETVKGSLEALKRDMLNALALLNSHLETPSPTLPRLGSLICATTPADRVVLLDQGGRILVDHYSYRIREPFALPSLSLSSFRFPRALYLLAPVYGRPSLLLVAGSPYHTPAGSGHVLLFTLVDEDRLLAWNPSRDTRVALSTPEHILASQTPRFTPPLDAAFREIRIGNHPFLAYTRLLSGEVPEGLYLITLRSALPGKIDLRTIGLTILALFLLTLLISAALAAGSTTHFLSPLQRLLAWLPHAQEHPLPPLSSRDEIGLIAHQASHIVKTLLEEERIIREQYREIARLTSYNRQIVSSLRAGIVVVRPDGTIEFCNTYFAEMLGTSPPHILGRLATSLISASFHLPTPVEDLDLSRPTTLERVRLASSERVFTLKIQPFESADRKKGEPKALLVFEEVTELEALWRTLLISERISALGALSAGLAHEINNPLGAISSHLAYLLSVEENPERRESLLWIEKEITRIGNLVKTILSHARGRTEGPCDVDQTLRDTIGLLTPQARQKRIALSYTSTGPLPSALISEAELKQVALNILKNAMESIGEGGSIQVEARAVDDALVIAFHDTGPGFPEPSESHLFAPLFTTKAEGTGLGMTITHHIIQRAGGRIAVRNRTPSGATVEVRLRAAGSTHR</sequence>
<dbReference type="Pfam" id="PF13188">
    <property type="entry name" value="PAS_8"/>
    <property type="match status" value="1"/>
</dbReference>
<evidence type="ECO:0000256" key="6">
    <source>
        <dbReference type="ARBA" id="ARBA00022777"/>
    </source>
</evidence>
<dbReference type="InterPro" id="IPR000014">
    <property type="entry name" value="PAS"/>
</dbReference>
<dbReference type="InterPro" id="IPR003594">
    <property type="entry name" value="HATPase_dom"/>
</dbReference>
<dbReference type="PANTHER" id="PTHR43065:SF10">
    <property type="entry name" value="PEROXIDE STRESS-ACTIVATED HISTIDINE KINASE MAK3"/>
    <property type="match status" value="1"/>
</dbReference>
<evidence type="ECO:0000313" key="12">
    <source>
        <dbReference type="Proteomes" id="UP000001296"/>
    </source>
</evidence>
<evidence type="ECO:0000256" key="2">
    <source>
        <dbReference type="ARBA" id="ARBA00012438"/>
    </source>
</evidence>
<organism evidence="11 12">
    <name type="scientific">Winmispira thermophila (strain ATCC 49972 / DSM 6192 / RI 19.B1)</name>
    <name type="common">Spirochaeta thermophila</name>
    <dbReference type="NCBI Taxonomy" id="665571"/>
    <lineage>
        <taxon>Bacteria</taxon>
        <taxon>Pseudomonadati</taxon>
        <taxon>Spirochaetota</taxon>
        <taxon>Spirochaetia</taxon>
        <taxon>Winmispirales</taxon>
        <taxon>Winmispiraceae</taxon>
        <taxon>Winmispira</taxon>
    </lineage>
</organism>
<dbReference type="CDD" id="cd00082">
    <property type="entry name" value="HisKA"/>
    <property type="match status" value="1"/>
</dbReference>
<dbReference type="HOGENOM" id="CLU_405384_0_0_12"/>
<dbReference type="SUPFAM" id="SSF47384">
    <property type="entry name" value="Homodimeric domain of signal transducing histidine kinase"/>
    <property type="match status" value="1"/>
</dbReference>
<dbReference type="InterPro" id="IPR004358">
    <property type="entry name" value="Sig_transdc_His_kin-like_C"/>
</dbReference>
<keyword evidence="4 11" id="KW-0808">Transferase</keyword>
<dbReference type="Pfam" id="PF00512">
    <property type="entry name" value="HisKA"/>
    <property type="match status" value="1"/>
</dbReference>
<name>E0RRG6_WINT6</name>
<dbReference type="eggNOG" id="COG3852">
    <property type="taxonomic scope" value="Bacteria"/>
</dbReference>
<reference key="1">
    <citation type="submission" date="2009-08" db="EMBL/GenBank/DDBJ databases">
        <title>The genome sequence of Spirochaeta thermophila DSM6192.</title>
        <authorList>
            <person name="Angelov A."/>
            <person name="Mientus M."/>
            <person name="Wittenberg S."/>
            <person name="Lehmann R."/>
            <person name="Liesegang H."/>
            <person name="Daniel R."/>
            <person name="Liebl W."/>
        </authorList>
    </citation>
    <scope>NUCLEOTIDE SEQUENCE</scope>
    <source>
        <strain>DSM 6192</strain>
    </source>
</reference>
<feature type="domain" description="PAS" evidence="10">
    <location>
        <begin position="335"/>
        <end position="380"/>
    </location>
</feature>
<dbReference type="PROSITE" id="PS50112">
    <property type="entry name" value="PAS"/>
    <property type="match status" value="1"/>
</dbReference>
<evidence type="ECO:0000259" key="10">
    <source>
        <dbReference type="PROSITE" id="PS50112"/>
    </source>
</evidence>
<evidence type="ECO:0000256" key="4">
    <source>
        <dbReference type="ARBA" id="ARBA00022679"/>
    </source>
</evidence>
<dbReference type="GO" id="GO:0000155">
    <property type="term" value="F:phosphorelay sensor kinase activity"/>
    <property type="evidence" value="ECO:0007669"/>
    <property type="project" value="InterPro"/>
</dbReference>
<dbReference type="PaxDb" id="665571-STHERM_c07090"/>
<protein>
    <recommendedName>
        <fullName evidence="2">histidine kinase</fullName>
        <ecNumber evidence="2">2.7.13.3</ecNumber>
    </recommendedName>
</protein>
<keyword evidence="7" id="KW-0067">ATP-binding</keyword>
<evidence type="ECO:0000256" key="3">
    <source>
        <dbReference type="ARBA" id="ARBA00022553"/>
    </source>
</evidence>
<dbReference type="PRINTS" id="PR00344">
    <property type="entry name" value="BCTRLSENSOR"/>
</dbReference>
<dbReference type="KEGG" id="sta:STHERM_c07090"/>